<comment type="catalytic activity">
    <reaction evidence="4">
        <text>L-methionine sulfone + acetyl-CoA = N-acetyl-L-methionine sulfone + CoA + H(+)</text>
        <dbReference type="Rhea" id="RHEA:47656"/>
        <dbReference type="ChEBI" id="CHEBI:15378"/>
        <dbReference type="ChEBI" id="CHEBI:57287"/>
        <dbReference type="ChEBI" id="CHEBI:57288"/>
        <dbReference type="ChEBI" id="CHEBI:87824"/>
        <dbReference type="ChEBI" id="CHEBI:87825"/>
    </reaction>
</comment>
<comment type="caution">
    <text evidence="6">The sequence shown here is derived from an EMBL/GenBank/DDBJ whole genome shotgun (WGS) entry which is preliminary data.</text>
</comment>
<evidence type="ECO:0000256" key="1">
    <source>
        <dbReference type="ARBA" id="ARBA00022679"/>
    </source>
</evidence>
<evidence type="ECO:0000313" key="6">
    <source>
        <dbReference type="EMBL" id="GGY12527.1"/>
    </source>
</evidence>
<keyword evidence="7" id="KW-1185">Reference proteome</keyword>
<dbReference type="InterPro" id="IPR016181">
    <property type="entry name" value="Acyl_CoA_acyltransferase"/>
</dbReference>
<proteinExistence type="predicted"/>
<reference evidence="6" key="2">
    <citation type="submission" date="2020-09" db="EMBL/GenBank/DDBJ databases">
        <authorList>
            <person name="Sun Q."/>
            <person name="Kim S."/>
        </authorList>
    </citation>
    <scope>NUCLEOTIDE SEQUENCE</scope>
    <source>
        <strain evidence="6">KCTC 32182</strain>
    </source>
</reference>
<dbReference type="Proteomes" id="UP000645257">
    <property type="component" value="Unassembled WGS sequence"/>
</dbReference>
<dbReference type="PANTHER" id="PTHR43072">
    <property type="entry name" value="N-ACETYLTRANSFERASE"/>
    <property type="match status" value="1"/>
</dbReference>
<sequence>MKTSATTSEIPMLIRDARQDDVPSILAIFNHVIATSTAVYCDDPVTLEEREAWFAGRRAQGFPVIVAEEDGRVIGYASYGVFRGFPGFRFTVEHSVHLAEDSRGKGLGARLLTELEERARQAGMHVMVGGIDAANEGSIRFHRRLGYAEVARMPEVGIKFGRWLDLVFMQKRLS</sequence>
<evidence type="ECO:0000313" key="7">
    <source>
        <dbReference type="Proteomes" id="UP000645257"/>
    </source>
</evidence>
<keyword evidence="2" id="KW-0012">Acyltransferase</keyword>
<evidence type="ECO:0000256" key="2">
    <source>
        <dbReference type="ARBA" id="ARBA00023315"/>
    </source>
</evidence>
<dbReference type="InterPro" id="IPR000182">
    <property type="entry name" value="GNAT_dom"/>
</dbReference>
<dbReference type="SUPFAM" id="SSF55729">
    <property type="entry name" value="Acyl-CoA N-acyltransferases (Nat)"/>
    <property type="match status" value="1"/>
</dbReference>
<evidence type="ECO:0000256" key="3">
    <source>
        <dbReference type="ARBA" id="ARBA00050603"/>
    </source>
</evidence>
<dbReference type="FunFam" id="3.40.630.30:FF:000026">
    <property type="entry name" value="Phosphinothricin acetyltransferase"/>
    <property type="match status" value="1"/>
</dbReference>
<reference evidence="6" key="1">
    <citation type="journal article" date="2014" name="Int. J. Syst. Evol. Microbiol.">
        <title>Complete genome sequence of Corynebacterium casei LMG S-19264T (=DSM 44701T), isolated from a smear-ripened cheese.</title>
        <authorList>
            <consortium name="US DOE Joint Genome Institute (JGI-PGF)"/>
            <person name="Walter F."/>
            <person name="Albersmeier A."/>
            <person name="Kalinowski J."/>
            <person name="Ruckert C."/>
        </authorList>
    </citation>
    <scope>NUCLEOTIDE SEQUENCE</scope>
    <source>
        <strain evidence="6">KCTC 32182</strain>
    </source>
</reference>
<feature type="domain" description="N-acetyltransferase" evidence="5">
    <location>
        <begin position="12"/>
        <end position="174"/>
    </location>
</feature>
<dbReference type="GO" id="GO:0016747">
    <property type="term" value="F:acyltransferase activity, transferring groups other than amino-acyl groups"/>
    <property type="evidence" value="ECO:0007669"/>
    <property type="project" value="InterPro"/>
</dbReference>
<keyword evidence="1" id="KW-0808">Transferase</keyword>
<dbReference type="RefSeq" id="WP_280530240.1">
    <property type="nucleotide sequence ID" value="NZ_BMYX01000006.1"/>
</dbReference>
<evidence type="ECO:0000256" key="4">
    <source>
        <dbReference type="ARBA" id="ARBA00051334"/>
    </source>
</evidence>
<evidence type="ECO:0000259" key="5">
    <source>
        <dbReference type="PROSITE" id="PS51186"/>
    </source>
</evidence>
<gene>
    <name evidence="6" type="ORF">GCM10011289_14680</name>
</gene>
<protein>
    <submittedName>
        <fullName evidence="6">N-acetyltransferase</fullName>
    </submittedName>
</protein>
<comment type="catalytic activity">
    <reaction evidence="3">
        <text>L-methionine sulfoximine + acetyl-CoA = N-acetyl-L-methionine sulfoximine + CoA + H(+)</text>
        <dbReference type="Rhea" id="RHEA:47660"/>
        <dbReference type="ChEBI" id="CHEBI:15378"/>
        <dbReference type="ChEBI" id="CHEBI:57287"/>
        <dbReference type="ChEBI" id="CHEBI:57288"/>
        <dbReference type="ChEBI" id="CHEBI:87826"/>
        <dbReference type="ChEBI" id="CHEBI:87827"/>
    </reaction>
</comment>
<dbReference type="PROSITE" id="PS51186">
    <property type="entry name" value="GNAT"/>
    <property type="match status" value="1"/>
</dbReference>
<dbReference type="AlphaFoldDB" id="A0A918P2M2"/>
<dbReference type="EMBL" id="BMYX01000006">
    <property type="protein sequence ID" value="GGY12527.1"/>
    <property type="molecule type" value="Genomic_DNA"/>
</dbReference>
<dbReference type="CDD" id="cd04301">
    <property type="entry name" value="NAT_SF"/>
    <property type="match status" value="1"/>
</dbReference>
<dbReference type="Pfam" id="PF00583">
    <property type="entry name" value="Acetyltransf_1"/>
    <property type="match status" value="1"/>
</dbReference>
<organism evidence="6 7">
    <name type="scientific">Paludibacterium paludis</name>
    <dbReference type="NCBI Taxonomy" id="1225769"/>
    <lineage>
        <taxon>Bacteria</taxon>
        <taxon>Pseudomonadati</taxon>
        <taxon>Pseudomonadota</taxon>
        <taxon>Betaproteobacteria</taxon>
        <taxon>Neisseriales</taxon>
        <taxon>Chromobacteriaceae</taxon>
        <taxon>Paludibacterium</taxon>
    </lineage>
</organism>
<accession>A0A918P2M2</accession>
<name>A0A918P2M2_9NEIS</name>
<dbReference type="PANTHER" id="PTHR43072:SF23">
    <property type="entry name" value="UPF0039 PROTEIN C11D3.02C"/>
    <property type="match status" value="1"/>
</dbReference>
<dbReference type="Gene3D" id="3.40.630.30">
    <property type="match status" value="1"/>
</dbReference>